<reference evidence="2" key="1">
    <citation type="submission" date="2022-10" db="EMBL/GenBank/DDBJ databases">
        <title>Comparative genomic study of S. anginosus.</title>
        <authorList>
            <person name="Prasad A."/>
            <person name="Ene A."/>
            <person name="Jablonska S."/>
            <person name="Du J."/>
            <person name="Wolfe A.J."/>
            <person name="Putonti C."/>
        </authorList>
    </citation>
    <scope>NUCLEOTIDE SEQUENCE</scope>
    <source>
        <strain evidence="2">UMB6888</strain>
    </source>
</reference>
<dbReference type="Proteomes" id="UP001208853">
    <property type="component" value="Unassembled WGS sequence"/>
</dbReference>
<name>A0AAW5TK54_STRAP</name>
<dbReference type="SUPFAM" id="SSF100879">
    <property type="entry name" value="Lesion bypass DNA polymerase (Y-family), little finger domain"/>
    <property type="match status" value="1"/>
</dbReference>
<proteinExistence type="predicted"/>
<protein>
    <submittedName>
        <fullName evidence="2">DNA polymerase IV</fullName>
    </submittedName>
</protein>
<dbReference type="EMBL" id="JAPAIK010000024">
    <property type="protein sequence ID" value="MCW1072340.1"/>
    <property type="molecule type" value="Genomic_DNA"/>
</dbReference>
<dbReference type="InterPro" id="IPR036775">
    <property type="entry name" value="DNA_pol_Y-fam_lit_finger_sf"/>
</dbReference>
<feature type="non-terminal residue" evidence="2">
    <location>
        <position position="1"/>
    </location>
</feature>
<evidence type="ECO:0000259" key="1">
    <source>
        <dbReference type="Pfam" id="PF11799"/>
    </source>
</evidence>
<feature type="domain" description="DNA polymerase Y-family little finger" evidence="1">
    <location>
        <begin position="1"/>
        <end position="56"/>
    </location>
</feature>
<dbReference type="AlphaFoldDB" id="A0AAW5TK54"/>
<evidence type="ECO:0000313" key="3">
    <source>
        <dbReference type="Proteomes" id="UP001208853"/>
    </source>
</evidence>
<organism evidence="2 3">
    <name type="scientific">Streptococcus anginosus</name>
    <dbReference type="NCBI Taxonomy" id="1328"/>
    <lineage>
        <taxon>Bacteria</taxon>
        <taxon>Bacillati</taxon>
        <taxon>Bacillota</taxon>
        <taxon>Bacilli</taxon>
        <taxon>Lactobacillales</taxon>
        <taxon>Streptococcaceae</taxon>
        <taxon>Streptococcus</taxon>
        <taxon>Streptococcus anginosus group</taxon>
    </lineage>
</organism>
<sequence>VLKIRYADFSTLTKRQSLATRTQDAEQIERIAHEIYDSLDEQTKGVRLLGVIVTGFGM</sequence>
<gene>
    <name evidence="2" type="ORF">OJ930_04665</name>
</gene>
<dbReference type="Pfam" id="PF11799">
    <property type="entry name" value="IMS_C"/>
    <property type="match status" value="1"/>
</dbReference>
<comment type="caution">
    <text evidence="2">The sequence shown here is derived from an EMBL/GenBank/DDBJ whole genome shotgun (WGS) entry which is preliminary data.</text>
</comment>
<dbReference type="Gene3D" id="3.30.1490.100">
    <property type="entry name" value="DNA polymerase, Y-family, little finger domain"/>
    <property type="match status" value="1"/>
</dbReference>
<dbReference type="GO" id="GO:0003684">
    <property type="term" value="F:damaged DNA binding"/>
    <property type="evidence" value="ECO:0007669"/>
    <property type="project" value="InterPro"/>
</dbReference>
<dbReference type="GO" id="GO:0006281">
    <property type="term" value="P:DNA repair"/>
    <property type="evidence" value="ECO:0007669"/>
    <property type="project" value="InterPro"/>
</dbReference>
<accession>A0AAW5TK54</accession>
<dbReference type="InterPro" id="IPR017961">
    <property type="entry name" value="DNA_pol_Y-fam_little_finger"/>
</dbReference>
<evidence type="ECO:0000313" key="2">
    <source>
        <dbReference type="EMBL" id="MCW1072340.1"/>
    </source>
</evidence>